<evidence type="ECO:0000259" key="2">
    <source>
        <dbReference type="Pfam" id="PF26340"/>
    </source>
</evidence>
<keyword evidence="3" id="KW-0378">Hydrolase</keyword>
<dbReference type="InterPro" id="IPR058813">
    <property type="entry name" value="DNA-SBD_ScoMcrA"/>
</dbReference>
<dbReference type="RefSeq" id="WP_190924840.1">
    <property type="nucleotide sequence ID" value="NZ_JACXAC010000004.1"/>
</dbReference>
<dbReference type="InterPro" id="IPR011396">
    <property type="entry name" value="PT_DNA_restrict"/>
</dbReference>
<dbReference type="EMBL" id="JACXAC010000004">
    <property type="protein sequence ID" value="MBD2722822.1"/>
    <property type="molecule type" value="Genomic_DNA"/>
</dbReference>
<dbReference type="Pfam" id="PF13391">
    <property type="entry name" value="HNH_2"/>
    <property type="match status" value="1"/>
</dbReference>
<dbReference type="GO" id="GO:0004519">
    <property type="term" value="F:endonuclease activity"/>
    <property type="evidence" value="ECO:0007669"/>
    <property type="project" value="UniProtKB-KW"/>
</dbReference>
<proteinExistence type="predicted"/>
<keyword evidence="3" id="KW-0540">Nuclease</keyword>
<feature type="domain" description="ScoMcrA-like DNA sulfur-binding" evidence="2">
    <location>
        <begin position="5"/>
        <end position="150"/>
    </location>
</feature>
<dbReference type="Proteomes" id="UP000606003">
    <property type="component" value="Unassembled WGS sequence"/>
</dbReference>
<protein>
    <submittedName>
        <fullName evidence="3">HNH endonuclease</fullName>
    </submittedName>
</protein>
<dbReference type="PIRSF" id="PIRSF030850">
    <property type="entry name" value="UCP030850"/>
    <property type="match status" value="1"/>
</dbReference>
<sequence>MLATYLRRFQKLRVARTARHGEAPYKPALLLAVLDGIADGSIRDNRIEITPELIAAFTAICTDLSTGSHFTAANFALPFYHLTGDGFWHLHTWPGLELLLTASNSVRSFRHLREVVAFAALDADLWQLAQQPEARAALQQALLARYFPATQARCRPRAGEAALAQIRRQILEEPAALYRTHFQPANELDQTMRNALFKREVLRAYDHTCAVSGLHLVSTASSPYPLLDACHIVPWALTHDDTLPNGLALCPNLHRAFDRHLFWIDADYRVCVAATFQELGGAAHGIRRFEGQELRLPREPAWWPGRENLRAQRGY</sequence>
<gene>
    <name evidence="3" type="ORF">IC234_11875</name>
</gene>
<name>A0ABR8JWB0_9BACT</name>
<organism evidence="3 4">
    <name type="scientific">Hymenobacter armeniacus</name>
    <dbReference type="NCBI Taxonomy" id="2771358"/>
    <lineage>
        <taxon>Bacteria</taxon>
        <taxon>Pseudomonadati</taxon>
        <taxon>Bacteroidota</taxon>
        <taxon>Cytophagia</taxon>
        <taxon>Cytophagales</taxon>
        <taxon>Hymenobacteraceae</taxon>
        <taxon>Hymenobacter</taxon>
    </lineage>
</organism>
<comment type="caution">
    <text evidence="3">The sequence shown here is derived from an EMBL/GenBank/DDBJ whole genome shotgun (WGS) entry which is preliminary data.</text>
</comment>
<evidence type="ECO:0000313" key="3">
    <source>
        <dbReference type="EMBL" id="MBD2722822.1"/>
    </source>
</evidence>
<accession>A0ABR8JWB0</accession>
<evidence type="ECO:0000313" key="4">
    <source>
        <dbReference type="Proteomes" id="UP000606003"/>
    </source>
</evidence>
<evidence type="ECO:0000259" key="1">
    <source>
        <dbReference type="Pfam" id="PF13391"/>
    </source>
</evidence>
<keyword evidence="4" id="KW-1185">Reference proteome</keyword>
<dbReference type="Pfam" id="PF26340">
    <property type="entry name" value="DNA-SBD_ScoMcrA"/>
    <property type="match status" value="1"/>
</dbReference>
<feature type="domain" description="HNH nuclease" evidence="1">
    <location>
        <begin position="209"/>
        <end position="265"/>
    </location>
</feature>
<keyword evidence="3" id="KW-0255">Endonuclease</keyword>
<dbReference type="CDD" id="cd00085">
    <property type="entry name" value="HNHc"/>
    <property type="match status" value="1"/>
</dbReference>
<dbReference type="InterPro" id="IPR003615">
    <property type="entry name" value="HNH_nuc"/>
</dbReference>
<reference evidence="3 4" key="1">
    <citation type="submission" date="2020-09" db="EMBL/GenBank/DDBJ databases">
        <authorList>
            <person name="Kim M.K."/>
        </authorList>
    </citation>
    <scope>NUCLEOTIDE SEQUENCE [LARGE SCALE GENOMIC DNA]</scope>
    <source>
        <strain evidence="3 4">BT189</strain>
    </source>
</reference>